<keyword evidence="3" id="KW-1185">Reference proteome</keyword>
<accession>A0AAQ1PCV5</accession>
<evidence type="ECO:0000313" key="3">
    <source>
        <dbReference type="Proteomes" id="UP000294335"/>
    </source>
</evidence>
<protein>
    <submittedName>
        <fullName evidence="2">Uncharacterized protein</fullName>
    </submittedName>
</protein>
<evidence type="ECO:0000256" key="1">
    <source>
        <dbReference type="SAM" id="MobiDB-lite"/>
    </source>
</evidence>
<dbReference type="AlphaFoldDB" id="A0AAQ1PCV5"/>
<name>A0AAQ1PCV5_9PSED</name>
<comment type="caution">
    <text evidence="2">The sequence shown here is derived from an EMBL/GenBank/DDBJ whole genome shotgun (WGS) entry which is preliminary data.</text>
</comment>
<evidence type="ECO:0000313" key="2">
    <source>
        <dbReference type="EMBL" id="SPO63367.1"/>
    </source>
</evidence>
<organism evidence="2 3">
    <name type="scientific">Pseudomonas inefficax</name>
    <dbReference type="NCBI Taxonomy" id="2078786"/>
    <lineage>
        <taxon>Bacteria</taxon>
        <taxon>Pseudomonadati</taxon>
        <taxon>Pseudomonadota</taxon>
        <taxon>Gammaproteobacteria</taxon>
        <taxon>Pseudomonadales</taxon>
        <taxon>Pseudomonadaceae</taxon>
        <taxon>Pseudomonas</taxon>
    </lineage>
</organism>
<dbReference type="EMBL" id="OPYN01000207">
    <property type="protein sequence ID" value="SPO63367.1"/>
    <property type="molecule type" value="Genomic_DNA"/>
</dbReference>
<sequence length="55" mass="5885">MPLAGSRQPLWELSGMAANPMKAAHAPQLAAATQGGRPVRAVPAYSKPDYRRSRP</sequence>
<feature type="region of interest" description="Disordered" evidence="1">
    <location>
        <begin position="28"/>
        <end position="55"/>
    </location>
</feature>
<gene>
    <name evidence="2" type="ORF">JV551A3_V1_2070131</name>
</gene>
<proteinExistence type="predicted"/>
<dbReference type="Proteomes" id="UP000294335">
    <property type="component" value="Unassembled WGS sequence"/>
</dbReference>
<reference evidence="2 3" key="1">
    <citation type="submission" date="2018-02" db="EMBL/GenBank/DDBJ databases">
        <authorList>
            <person name="Dubost A."/>
        </authorList>
    </citation>
    <scope>NUCLEOTIDE SEQUENCE [LARGE SCALE GENOMIC DNA]</scope>
    <source>
        <strain evidence="3">JV551A3</strain>
    </source>
</reference>